<comment type="caution">
    <text evidence="1">The sequence shown here is derived from an EMBL/GenBank/DDBJ whole genome shotgun (WGS) entry which is preliminary data.</text>
</comment>
<dbReference type="Proteomes" id="UP000327493">
    <property type="component" value="Chromosome 4"/>
</dbReference>
<reference evidence="1 2" key="1">
    <citation type="submission" date="2019-08" db="EMBL/GenBank/DDBJ databases">
        <title>A chromosome-level genome assembly, high-density linkage maps, and genome scans reveal the genomic architecture of hybrid incompatibilities underlying speciation via character displacement in darters (Percidae: Etheostominae).</title>
        <authorList>
            <person name="Moran R.L."/>
            <person name="Catchen J.M."/>
            <person name="Fuller R.C."/>
        </authorList>
    </citation>
    <scope>NUCLEOTIDE SEQUENCE [LARGE SCALE GENOMIC DNA]</scope>
    <source>
        <strain evidence="1">EspeVRDwgs_2016</strain>
        <tissue evidence="1">Muscle</tissue>
    </source>
</reference>
<dbReference type="AlphaFoldDB" id="A0A5J5DJB8"/>
<evidence type="ECO:0000313" key="2">
    <source>
        <dbReference type="Proteomes" id="UP000327493"/>
    </source>
</evidence>
<gene>
    <name evidence="1" type="ORF">FQN60_009425</name>
</gene>
<proteinExistence type="predicted"/>
<sequence>MELHPCNWLAREKWKFPVIPAALQEMLLLLLVSRLSAYLLLPAANWLEDLPAPSPLLLNLVVPSTFYCV</sequence>
<evidence type="ECO:0000313" key="1">
    <source>
        <dbReference type="EMBL" id="KAA8593309.1"/>
    </source>
</evidence>
<dbReference type="EMBL" id="VOFY01000004">
    <property type="protein sequence ID" value="KAA8593309.1"/>
    <property type="molecule type" value="Genomic_DNA"/>
</dbReference>
<protein>
    <submittedName>
        <fullName evidence="1">Uncharacterized protein</fullName>
    </submittedName>
</protein>
<keyword evidence="2" id="KW-1185">Reference proteome</keyword>
<accession>A0A5J5DJB8</accession>
<name>A0A5J5DJB8_9PERO</name>
<organism evidence="1 2">
    <name type="scientific">Etheostoma spectabile</name>
    <name type="common">orangethroat darter</name>
    <dbReference type="NCBI Taxonomy" id="54343"/>
    <lineage>
        <taxon>Eukaryota</taxon>
        <taxon>Metazoa</taxon>
        <taxon>Chordata</taxon>
        <taxon>Craniata</taxon>
        <taxon>Vertebrata</taxon>
        <taxon>Euteleostomi</taxon>
        <taxon>Actinopterygii</taxon>
        <taxon>Neopterygii</taxon>
        <taxon>Teleostei</taxon>
        <taxon>Neoteleostei</taxon>
        <taxon>Acanthomorphata</taxon>
        <taxon>Eupercaria</taxon>
        <taxon>Perciformes</taxon>
        <taxon>Percoidei</taxon>
        <taxon>Percidae</taxon>
        <taxon>Etheostomatinae</taxon>
        <taxon>Etheostoma</taxon>
    </lineage>
</organism>